<gene>
    <name evidence="3" type="ORF">LDJ79_17990</name>
</gene>
<dbReference type="Pfam" id="PF00534">
    <property type="entry name" value="Glycos_transf_1"/>
    <property type="match status" value="1"/>
</dbReference>
<name>A0ABS7YQR1_9VIBR</name>
<dbReference type="InterPro" id="IPR001296">
    <property type="entry name" value="Glyco_trans_1"/>
</dbReference>
<reference evidence="4" key="1">
    <citation type="submission" date="2023-07" db="EMBL/GenBank/DDBJ databases">
        <title>Molecular identification of indigenous halophilic bacteria isolated from red sea cost, biodegradation of synthetic dyes and assessment of degraded metabolite toxicity.</title>
        <authorList>
            <person name="Chaieb K."/>
            <person name="Altayb H.N."/>
        </authorList>
    </citation>
    <scope>NUCLEOTIDE SEQUENCE [LARGE SCALE GENOMIC DNA]</scope>
    <source>
        <strain evidence="4">K20</strain>
    </source>
</reference>
<dbReference type="Proteomes" id="UP001199044">
    <property type="component" value="Unassembled WGS sequence"/>
</dbReference>
<dbReference type="PANTHER" id="PTHR45947:SF3">
    <property type="entry name" value="SULFOQUINOVOSYL TRANSFERASE SQD2"/>
    <property type="match status" value="1"/>
</dbReference>
<evidence type="ECO:0000259" key="2">
    <source>
        <dbReference type="Pfam" id="PF13439"/>
    </source>
</evidence>
<feature type="domain" description="Glycosyltransferase subfamily 4-like N-terminal" evidence="2">
    <location>
        <begin position="17"/>
        <end position="175"/>
    </location>
</feature>
<dbReference type="InterPro" id="IPR028098">
    <property type="entry name" value="Glyco_trans_4-like_N"/>
</dbReference>
<dbReference type="EMBL" id="JAIWIU010000139">
    <property type="protein sequence ID" value="MCA2018017.1"/>
    <property type="molecule type" value="Genomic_DNA"/>
</dbReference>
<keyword evidence="4" id="KW-1185">Reference proteome</keyword>
<dbReference type="Gene3D" id="3.40.50.2000">
    <property type="entry name" value="Glycogen Phosphorylase B"/>
    <property type="match status" value="2"/>
</dbReference>
<dbReference type="Pfam" id="PF13439">
    <property type="entry name" value="Glyco_transf_4"/>
    <property type="match status" value="1"/>
</dbReference>
<evidence type="ECO:0000313" key="3">
    <source>
        <dbReference type="EMBL" id="MCA2018017.1"/>
    </source>
</evidence>
<keyword evidence="3" id="KW-0808">Transferase</keyword>
<dbReference type="GO" id="GO:0016757">
    <property type="term" value="F:glycosyltransferase activity"/>
    <property type="evidence" value="ECO:0007669"/>
    <property type="project" value="UniProtKB-KW"/>
</dbReference>
<dbReference type="SUPFAM" id="SSF53756">
    <property type="entry name" value="UDP-Glycosyltransferase/glycogen phosphorylase"/>
    <property type="match status" value="1"/>
</dbReference>
<keyword evidence="3" id="KW-0328">Glycosyltransferase</keyword>
<dbReference type="PANTHER" id="PTHR45947">
    <property type="entry name" value="SULFOQUINOVOSYL TRANSFERASE SQD2"/>
    <property type="match status" value="1"/>
</dbReference>
<dbReference type="EC" id="2.4.-.-" evidence="3"/>
<evidence type="ECO:0000313" key="4">
    <source>
        <dbReference type="Proteomes" id="UP001199044"/>
    </source>
</evidence>
<protein>
    <submittedName>
        <fullName evidence="3">Glycosyltransferase</fullName>
        <ecNumber evidence="3">2.4.-.-</ecNumber>
    </submittedName>
</protein>
<accession>A0ABS7YQR1</accession>
<feature type="domain" description="Glycosyl transferase family 1" evidence="1">
    <location>
        <begin position="193"/>
        <end position="353"/>
    </location>
</feature>
<proteinExistence type="predicted"/>
<dbReference type="RefSeq" id="WP_225251576.1">
    <property type="nucleotide sequence ID" value="NZ_JAIWIU010000139.1"/>
</dbReference>
<comment type="caution">
    <text evidence="3">The sequence shown here is derived from an EMBL/GenBank/DDBJ whole genome shotgun (WGS) entry which is preliminary data.</text>
</comment>
<dbReference type="InterPro" id="IPR050194">
    <property type="entry name" value="Glycosyltransferase_grp1"/>
</dbReference>
<sequence length="377" mass="43152">MAKKKICICHLVYSFDVGGLERIIVNCINNLKSDNFCHVIVSLTKIGDFYSEIDIPIECFSLNKKEGNDIAVYFKLYKLLNKLHPDVIHTYNLGTIEYQWVAWLARVPQRIHAEHGRDSYDPNGTVKKYRWLRRLSSHVIHHMVAVSADLHQWLIDEVGVPQNKVSLIINGVDTQHYVKSTSDTQHHLPFCHNKCVFGHVARLHQIKNQPFLLEAFRDACEKNRDFAQDSVLLIVGDGPDKTQLEGFVRGDYWLKERVFFTGSQTEVIDYYKEFDVFLMSSFAEGIPMTLIESMSMSIPHLVTKVGGIGEVIIDNETGLAVASGDHDGYVNGLIKLYSSQQLRETMGQKARQQIERNFSQRDMVAAYQALYLERQAQ</sequence>
<organism evidence="3 4">
    <name type="scientific">Vibrio tritonius</name>
    <dbReference type="NCBI Taxonomy" id="1435069"/>
    <lineage>
        <taxon>Bacteria</taxon>
        <taxon>Pseudomonadati</taxon>
        <taxon>Pseudomonadota</taxon>
        <taxon>Gammaproteobacteria</taxon>
        <taxon>Vibrionales</taxon>
        <taxon>Vibrionaceae</taxon>
        <taxon>Vibrio</taxon>
    </lineage>
</organism>
<evidence type="ECO:0000259" key="1">
    <source>
        <dbReference type="Pfam" id="PF00534"/>
    </source>
</evidence>